<gene>
    <name evidence="3" type="primary">pilT</name>
    <name evidence="3" type="ORF">H0A61_02981</name>
</gene>
<dbReference type="InterPro" id="IPR050921">
    <property type="entry name" value="T4SS_GSP_E_ATPase"/>
</dbReference>
<dbReference type="PROSITE" id="PS00662">
    <property type="entry name" value="T2SP_E"/>
    <property type="match status" value="1"/>
</dbReference>
<dbReference type="Pfam" id="PF00437">
    <property type="entry name" value="T2SSE"/>
    <property type="match status" value="1"/>
</dbReference>
<protein>
    <submittedName>
        <fullName evidence="3">Twitching mobility protein</fullName>
    </submittedName>
</protein>
<evidence type="ECO:0000313" key="3">
    <source>
        <dbReference type="EMBL" id="QSQ10571.1"/>
    </source>
</evidence>
<dbReference type="NCBIfam" id="TIGR01420">
    <property type="entry name" value="pilT_fam"/>
    <property type="match status" value="1"/>
</dbReference>
<organism evidence="3 4">
    <name type="scientific">Koleobacter methoxysyntrophicus</name>
    <dbReference type="NCBI Taxonomy" id="2751313"/>
    <lineage>
        <taxon>Bacteria</taxon>
        <taxon>Bacillati</taxon>
        <taxon>Bacillota</taxon>
        <taxon>Clostridia</taxon>
        <taxon>Koleobacterales</taxon>
        <taxon>Koleobacteraceae</taxon>
        <taxon>Koleobacter</taxon>
    </lineage>
</organism>
<dbReference type="CDD" id="cd01131">
    <property type="entry name" value="PilT"/>
    <property type="match status" value="1"/>
</dbReference>
<name>A0A8A0RQC2_9FIRM</name>
<evidence type="ECO:0000259" key="2">
    <source>
        <dbReference type="PROSITE" id="PS00662"/>
    </source>
</evidence>
<dbReference type="InterPro" id="IPR006321">
    <property type="entry name" value="PilT/PilU"/>
</dbReference>
<dbReference type="GO" id="GO:0016887">
    <property type="term" value="F:ATP hydrolysis activity"/>
    <property type="evidence" value="ECO:0007669"/>
    <property type="project" value="InterPro"/>
</dbReference>
<dbReference type="Gene3D" id="3.30.450.90">
    <property type="match status" value="1"/>
</dbReference>
<dbReference type="SUPFAM" id="SSF52540">
    <property type="entry name" value="P-loop containing nucleoside triphosphate hydrolases"/>
    <property type="match status" value="1"/>
</dbReference>
<comment type="similarity">
    <text evidence="1">Belongs to the GSP E family.</text>
</comment>
<dbReference type="KEGG" id="kme:H0A61_02981"/>
<dbReference type="RefSeq" id="WP_206707879.1">
    <property type="nucleotide sequence ID" value="NZ_CP059066.1"/>
</dbReference>
<dbReference type="InterPro" id="IPR001482">
    <property type="entry name" value="T2SS/T4SS_dom"/>
</dbReference>
<accession>A0A8A0RQC2</accession>
<keyword evidence="4" id="KW-1185">Reference proteome</keyword>
<dbReference type="Proteomes" id="UP000662904">
    <property type="component" value="Chromosome"/>
</dbReference>
<dbReference type="EMBL" id="CP059066">
    <property type="protein sequence ID" value="QSQ10571.1"/>
    <property type="molecule type" value="Genomic_DNA"/>
</dbReference>
<evidence type="ECO:0000313" key="4">
    <source>
        <dbReference type="Proteomes" id="UP000662904"/>
    </source>
</evidence>
<dbReference type="InterPro" id="IPR003593">
    <property type="entry name" value="AAA+_ATPase"/>
</dbReference>
<dbReference type="AlphaFoldDB" id="A0A8A0RQC2"/>
<feature type="domain" description="Bacterial type II secretion system protein E" evidence="2">
    <location>
        <begin position="191"/>
        <end position="205"/>
    </location>
</feature>
<dbReference type="GO" id="GO:0005524">
    <property type="term" value="F:ATP binding"/>
    <property type="evidence" value="ECO:0007669"/>
    <property type="project" value="InterPro"/>
</dbReference>
<dbReference type="InterPro" id="IPR027417">
    <property type="entry name" value="P-loop_NTPase"/>
</dbReference>
<evidence type="ECO:0000256" key="1">
    <source>
        <dbReference type="ARBA" id="ARBA00006611"/>
    </source>
</evidence>
<sequence>MITDIIKSALDQKASDIHLTEGLPPVFRINGRLAVQRQFDVFSAGALAETAKQLLGENYENYGQKRSFDFSFHAEGRRFRGHVFKQRGADAVVLRVIPAEVPTVDQLLLPESVKKFTSLRDGLVLVTGPTGSGKSTTLAALINEINRAQEKHIITIEDPVEFIHPHRRCIVNQREVGTDVENFADAVRSAMREDPDILLVGEMRDLETIQNAITMAETGHLVFATLHTRSAAETIDRIIDVFPPVQQQQIRVQLSSILQGIISQCLVPAVSGGRVPVCEVMFATDGIKSIIKENGPHSSIKDQILLNHRKLGSCTYEQSLAALYKRGLIDRDTALEHAKDIETFKRMVQR</sequence>
<reference evidence="3" key="1">
    <citation type="submission" date="2020-07" db="EMBL/GenBank/DDBJ databases">
        <title>Koleobacter methoxysyntrophicus gen. nov., sp. nov., a novel anaerobic bacterium isolated from deep subsurface oil field and proposal of Koleobacterales ord. nov. in the phylum Firmicutes.</title>
        <authorList>
            <person name="Sakamoto S."/>
            <person name="Tamaki H."/>
        </authorList>
    </citation>
    <scope>NUCLEOTIDE SEQUENCE</scope>
    <source>
        <strain evidence="3">NRmbB1</strain>
    </source>
</reference>
<proteinExistence type="inferred from homology"/>
<dbReference type="PANTHER" id="PTHR30486">
    <property type="entry name" value="TWITCHING MOTILITY PROTEIN PILT"/>
    <property type="match status" value="1"/>
</dbReference>
<dbReference type="SMART" id="SM00382">
    <property type="entry name" value="AAA"/>
    <property type="match status" value="1"/>
</dbReference>
<dbReference type="Gene3D" id="3.40.50.300">
    <property type="entry name" value="P-loop containing nucleotide triphosphate hydrolases"/>
    <property type="match status" value="1"/>
</dbReference>